<evidence type="ECO:0000313" key="3">
    <source>
        <dbReference type="Proteomes" id="UP000663836"/>
    </source>
</evidence>
<accession>A0A819S1J7</accession>
<keyword evidence="1" id="KW-0812">Transmembrane</keyword>
<keyword evidence="1" id="KW-1133">Transmembrane helix</keyword>
<proteinExistence type="predicted"/>
<sequence>MTSSSNASLIASLNDVSTQFNRYFGIFIFLFGIVGNVLNTCILLQQLLRSNPCAWLFLVLSISNSIGILAGLTSRPLSTWSTDLTTTNQFLCKLRAFL</sequence>
<evidence type="ECO:0008006" key="4">
    <source>
        <dbReference type="Google" id="ProtNLM"/>
    </source>
</evidence>
<dbReference type="EMBL" id="CAJOBD010006039">
    <property type="protein sequence ID" value="CAF4049598.1"/>
    <property type="molecule type" value="Genomic_DNA"/>
</dbReference>
<protein>
    <recommendedName>
        <fullName evidence="4">G-protein coupled receptors family 1 profile domain-containing protein</fullName>
    </recommendedName>
</protein>
<dbReference type="AlphaFoldDB" id="A0A819S1J7"/>
<name>A0A819S1J7_9BILA</name>
<feature type="transmembrane region" description="Helical" evidence="1">
    <location>
        <begin position="23"/>
        <end position="44"/>
    </location>
</feature>
<organism evidence="2 3">
    <name type="scientific">Rotaria sordida</name>
    <dbReference type="NCBI Taxonomy" id="392033"/>
    <lineage>
        <taxon>Eukaryota</taxon>
        <taxon>Metazoa</taxon>
        <taxon>Spiralia</taxon>
        <taxon>Gnathifera</taxon>
        <taxon>Rotifera</taxon>
        <taxon>Eurotatoria</taxon>
        <taxon>Bdelloidea</taxon>
        <taxon>Philodinida</taxon>
        <taxon>Philodinidae</taxon>
        <taxon>Rotaria</taxon>
    </lineage>
</organism>
<feature type="transmembrane region" description="Helical" evidence="1">
    <location>
        <begin position="53"/>
        <end position="72"/>
    </location>
</feature>
<evidence type="ECO:0000256" key="1">
    <source>
        <dbReference type="SAM" id="Phobius"/>
    </source>
</evidence>
<comment type="caution">
    <text evidence="2">The sequence shown here is derived from an EMBL/GenBank/DDBJ whole genome shotgun (WGS) entry which is preliminary data.</text>
</comment>
<gene>
    <name evidence="2" type="ORF">JBS370_LOCUS28965</name>
</gene>
<keyword evidence="1" id="KW-0472">Membrane</keyword>
<feature type="non-terminal residue" evidence="2">
    <location>
        <position position="98"/>
    </location>
</feature>
<dbReference type="Gene3D" id="1.20.1070.10">
    <property type="entry name" value="Rhodopsin 7-helix transmembrane proteins"/>
    <property type="match status" value="1"/>
</dbReference>
<reference evidence="2" key="1">
    <citation type="submission" date="2021-02" db="EMBL/GenBank/DDBJ databases">
        <authorList>
            <person name="Nowell W R."/>
        </authorList>
    </citation>
    <scope>NUCLEOTIDE SEQUENCE</scope>
</reference>
<evidence type="ECO:0000313" key="2">
    <source>
        <dbReference type="EMBL" id="CAF4049598.1"/>
    </source>
</evidence>
<dbReference type="Proteomes" id="UP000663836">
    <property type="component" value="Unassembled WGS sequence"/>
</dbReference>